<dbReference type="Proteomes" id="UP000235371">
    <property type="component" value="Unassembled WGS sequence"/>
</dbReference>
<sequence length="101" mass="11560">MDIQLGGIIYLLFYFHAGAFHLEDREKRRGGQRGTQKQKGRICMQLQSYQQSKRGARVFINRVFCWIGYQARGQEGMPDAACIKVNRCGCIIIQDVLCMLG</sequence>
<dbReference type="RefSeq" id="XP_024742101.1">
    <property type="nucleotide sequence ID" value="XM_024870759.1"/>
</dbReference>
<dbReference type="InParanoid" id="A0A2J6TQ92"/>
<dbReference type="GeneID" id="36578841"/>
<feature type="transmembrane region" description="Helical" evidence="1">
    <location>
        <begin position="6"/>
        <end position="23"/>
    </location>
</feature>
<evidence type="ECO:0000313" key="2">
    <source>
        <dbReference type="EMBL" id="PMD65197.1"/>
    </source>
</evidence>
<reference evidence="2 3" key="1">
    <citation type="submission" date="2016-04" db="EMBL/GenBank/DDBJ databases">
        <title>A degradative enzymes factory behind the ericoid mycorrhizal symbiosis.</title>
        <authorList>
            <consortium name="DOE Joint Genome Institute"/>
            <person name="Martino E."/>
            <person name="Morin E."/>
            <person name="Grelet G."/>
            <person name="Kuo A."/>
            <person name="Kohler A."/>
            <person name="Daghino S."/>
            <person name="Barry K."/>
            <person name="Choi C."/>
            <person name="Cichocki N."/>
            <person name="Clum A."/>
            <person name="Copeland A."/>
            <person name="Hainaut M."/>
            <person name="Haridas S."/>
            <person name="Labutti K."/>
            <person name="Lindquist E."/>
            <person name="Lipzen A."/>
            <person name="Khouja H.-R."/>
            <person name="Murat C."/>
            <person name="Ohm R."/>
            <person name="Olson A."/>
            <person name="Spatafora J."/>
            <person name="Veneault-Fourrey C."/>
            <person name="Henrissat B."/>
            <person name="Grigoriev I."/>
            <person name="Martin F."/>
            <person name="Perotto S."/>
        </authorList>
    </citation>
    <scope>NUCLEOTIDE SEQUENCE [LARGE SCALE GENOMIC DNA]</scope>
    <source>
        <strain evidence="2 3">E</strain>
    </source>
</reference>
<gene>
    <name evidence="2" type="ORF">K444DRAFT_173606</name>
</gene>
<keyword evidence="1" id="KW-1133">Transmembrane helix</keyword>
<evidence type="ECO:0000313" key="3">
    <source>
        <dbReference type="Proteomes" id="UP000235371"/>
    </source>
</evidence>
<keyword evidence="1" id="KW-0472">Membrane</keyword>
<proteinExistence type="predicted"/>
<protein>
    <submittedName>
        <fullName evidence="2">Uncharacterized protein</fullName>
    </submittedName>
</protein>
<keyword evidence="1" id="KW-0812">Transmembrane</keyword>
<organism evidence="2 3">
    <name type="scientific">Hyaloscypha bicolor E</name>
    <dbReference type="NCBI Taxonomy" id="1095630"/>
    <lineage>
        <taxon>Eukaryota</taxon>
        <taxon>Fungi</taxon>
        <taxon>Dikarya</taxon>
        <taxon>Ascomycota</taxon>
        <taxon>Pezizomycotina</taxon>
        <taxon>Leotiomycetes</taxon>
        <taxon>Helotiales</taxon>
        <taxon>Hyaloscyphaceae</taxon>
        <taxon>Hyaloscypha</taxon>
        <taxon>Hyaloscypha bicolor</taxon>
    </lineage>
</organism>
<name>A0A2J6TQ92_9HELO</name>
<evidence type="ECO:0000256" key="1">
    <source>
        <dbReference type="SAM" id="Phobius"/>
    </source>
</evidence>
<dbReference type="EMBL" id="KZ613746">
    <property type="protein sequence ID" value="PMD65197.1"/>
    <property type="molecule type" value="Genomic_DNA"/>
</dbReference>
<accession>A0A2J6TQ92</accession>
<dbReference type="AlphaFoldDB" id="A0A2J6TQ92"/>
<keyword evidence="3" id="KW-1185">Reference proteome</keyword>